<dbReference type="GeneID" id="108717285"/>
<dbReference type="RefSeq" id="XP_018119659.1">
    <property type="nucleotide sequence ID" value="XM_018264170.2"/>
</dbReference>
<dbReference type="PROSITE" id="PS51390">
    <property type="entry name" value="WAP"/>
    <property type="match status" value="1"/>
</dbReference>
<organism evidence="1 2">
    <name type="scientific">Xenopus laevis</name>
    <name type="common">African clawed frog</name>
    <dbReference type="NCBI Taxonomy" id="8355"/>
    <lineage>
        <taxon>Eukaryota</taxon>
        <taxon>Metazoa</taxon>
        <taxon>Chordata</taxon>
        <taxon>Craniata</taxon>
        <taxon>Vertebrata</taxon>
        <taxon>Euteleostomi</taxon>
        <taxon>Amphibia</taxon>
        <taxon>Batrachia</taxon>
        <taxon>Anura</taxon>
        <taxon>Pipoidea</taxon>
        <taxon>Pipidae</taxon>
        <taxon>Xenopodinae</taxon>
        <taxon>Xenopus</taxon>
        <taxon>Xenopus</taxon>
    </lineage>
</organism>
<gene>
    <name evidence="2" type="primary">LOC108717285</name>
</gene>
<dbReference type="GO" id="GO:0030414">
    <property type="term" value="F:peptidase inhibitor activity"/>
    <property type="evidence" value="ECO:0007669"/>
    <property type="project" value="InterPro"/>
</dbReference>
<keyword evidence="1" id="KW-1185">Reference proteome</keyword>
<dbReference type="KEGG" id="xla:108717285"/>
<dbReference type="PaxDb" id="8355-A0A1L8GD36"/>
<sequence>MTPTWGPLFLTLFSVTTFMCQGDVVPEEPEFLLVDKNLCPMDVDYPRCGIDLITEKSECQTSADCKETEQCCFSGCRKRCLLPLQNKSGSCPTFNETLCGNSGEQLSECHRDDQCPGPMRCCRRCRWECV</sequence>
<dbReference type="InterPro" id="IPR008197">
    <property type="entry name" value="WAP_dom"/>
</dbReference>
<protein>
    <submittedName>
        <fullName evidence="2">WAP four-disulfide core domain protein 12</fullName>
    </submittedName>
</protein>
<dbReference type="SUPFAM" id="SSF57256">
    <property type="entry name" value="Elafin-like"/>
    <property type="match status" value="2"/>
</dbReference>
<dbReference type="Proteomes" id="UP000186698">
    <property type="component" value="Chromosome 5L"/>
</dbReference>
<evidence type="ECO:0000313" key="1">
    <source>
        <dbReference type="Proteomes" id="UP000186698"/>
    </source>
</evidence>
<dbReference type="AlphaFoldDB" id="A0A1L8GD36"/>
<name>A0A1L8GD36_XENLA</name>
<dbReference type="Pfam" id="PF00095">
    <property type="entry name" value="WAP"/>
    <property type="match status" value="2"/>
</dbReference>
<dbReference type="OrthoDB" id="4473401at2759"/>
<dbReference type="InterPro" id="IPR036645">
    <property type="entry name" value="Elafin-like_sf"/>
</dbReference>
<reference evidence="2" key="1">
    <citation type="submission" date="2025-08" db="UniProtKB">
        <authorList>
            <consortium name="RefSeq"/>
        </authorList>
    </citation>
    <scope>IDENTIFICATION</scope>
    <source>
        <strain evidence="2">J_2021</strain>
        <tissue evidence="2">Erythrocytes</tissue>
    </source>
</reference>
<dbReference type="GO" id="GO:0005576">
    <property type="term" value="C:extracellular region"/>
    <property type="evidence" value="ECO:0007669"/>
    <property type="project" value="InterPro"/>
</dbReference>
<dbReference type="OMA" id="YPRCGID"/>
<evidence type="ECO:0000313" key="2">
    <source>
        <dbReference type="RefSeq" id="XP_018119659.1"/>
    </source>
</evidence>
<dbReference type="Bgee" id="108717285">
    <property type="expression patterns" value="Expressed in internal ear and 4 other cell types or tissues"/>
</dbReference>
<accession>A0A1L8GD36</accession>
<dbReference type="Gene3D" id="4.10.75.10">
    <property type="entry name" value="Elafin-like"/>
    <property type="match status" value="2"/>
</dbReference>
<proteinExistence type="predicted"/>